<feature type="region of interest" description="Alpha N-terminal domain (alpha-NTD)" evidence="11">
    <location>
        <begin position="1"/>
        <end position="242"/>
    </location>
</feature>
<dbReference type="EMBL" id="PEUX01000014">
    <property type="protein sequence ID" value="PIV10415.1"/>
    <property type="molecule type" value="Genomic_DNA"/>
</dbReference>
<dbReference type="Gene3D" id="1.10.150.20">
    <property type="entry name" value="5' to 3' exonuclease, C-terminal subdomain"/>
    <property type="match status" value="1"/>
</dbReference>
<dbReference type="SUPFAM" id="SSF56553">
    <property type="entry name" value="Insert subdomain of RNA polymerase alpha subunit"/>
    <property type="match status" value="1"/>
</dbReference>
<evidence type="ECO:0000256" key="11">
    <source>
        <dbReference type="HAMAP-Rule" id="MF_00059"/>
    </source>
</evidence>
<evidence type="ECO:0000259" key="12">
    <source>
        <dbReference type="SMART" id="SM00662"/>
    </source>
</evidence>
<dbReference type="Pfam" id="PF01000">
    <property type="entry name" value="RNA_pol_A_bac"/>
    <property type="match status" value="1"/>
</dbReference>
<dbReference type="CDD" id="cd06928">
    <property type="entry name" value="RNAP_alpha_NTD"/>
    <property type="match status" value="1"/>
</dbReference>
<evidence type="ECO:0000256" key="1">
    <source>
        <dbReference type="ARBA" id="ARBA00007123"/>
    </source>
</evidence>
<dbReference type="InterPro" id="IPR011773">
    <property type="entry name" value="DNA-dir_RpoA"/>
</dbReference>
<dbReference type="SUPFAM" id="SSF47789">
    <property type="entry name" value="C-terminal domain of RNA polymerase alpha subunit"/>
    <property type="match status" value="1"/>
</dbReference>
<evidence type="ECO:0000256" key="9">
    <source>
        <dbReference type="ARBA" id="ARBA00033070"/>
    </source>
</evidence>
<evidence type="ECO:0000256" key="5">
    <source>
        <dbReference type="ARBA" id="ARBA00022679"/>
    </source>
</evidence>
<dbReference type="GO" id="GO:0046983">
    <property type="term" value="F:protein dimerization activity"/>
    <property type="evidence" value="ECO:0007669"/>
    <property type="project" value="InterPro"/>
</dbReference>
<dbReference type="Pfam" id="PF01193">
    <property type="entry name" value="RNA_pol_L"/>
    <property type="match status" value="1"/>
</dbReference>
<dbReference type="NCBIfam" id="NF003519">
    <property type="entry name" value="PRK05182.2-5"/>
    <property type="match status" value="1"/>
</dbReference>
<feature type="domain" description="DNA-directed RNA polymerase RpoA/D/Rpb3-type" evidence="12">
    <location>
        <begin position="17"/>
        <end position="225"/>
    </location>
</feature>
<dbReference type="InterPro" id="IPR036603">
    <property type="entry name" value="RBP11-like"/>
</dbReference>
<comment type="domain">
    <text evidence="11">The N-terminal domain is essential for RNAP assembly and basal transcription, whereas the C-terminal domain is involved in interaction with transcriptional regulators and with upstream promoter elements.</text>
</comment>
<keyword evidence="7 11" id="KW-0804">Transcription</keyword>
<proteinExistence type="inferred from homology"/>
<evidence type="ECO:0000256" key="10">
    <source>
        <dbReference type="ARBA" id="ARBA00048552"/>
    </source>
</evidence>
<evidence type="ECO:0000256" key="4">
    <source>
        <dbReference type="ARBA" id="ARBA00022478"/>
    </source>
</evidence>
<protein>
    <recommendedName>
        <fullName evidence="3 11">DNA-directed RNA polymerase subunit alpha</fullName>
        <shortName evidence="11">RNAP subunit alpha</shortName>
        <ecNumber evidence="2 11">2.7.7.6</ecNumber>
    </recommendedName>
    <alternativeName>
        <fullName evidence="9 11">RNA polymerase subunit alpha</fullName>
    </alternativeName>
    <alternativeName>
        <fullName evidence="8 11">Transcriptase subunit alpha</fullName>
    </alternativeName>
</protein>
<comment type="function">
    <text evidence="11">DNA-dependent RNA polymerase catalyzes the transcription of DNA into RNA using the four ribonucleoside triphosphates as substrates.</text>
</comment>
<dbReference type="NCBIfam" id="TIGR02027">
    <property type="entry name" value="rpoA"/>
    <property type="match status" value="1"/>
</dbReference>
<keyword evidence="4 11" id="KW-0240">DNA-directed RNA polymerase</keyword>
<dbReference type="AlphaFoldDB" id="A0A2M7BV56"/>
<keyword evidence="5 11" id="KW-0808">Transferase</keyword>
<comment type="subunit">
    <text evidence="11">Homodimer. The RNAP catalytic core consists of 2 alpha, 1 beta, 1 beta' and 1 omega subunit. When a sigma factor is associated with the core the holoenzyme is formed, which can initiate transcription.</text>
</comment>
<evidence type="ECO:0000256" key="6">
    <source>
        <dbReference type="ARBA" id="ARBA00022695"/>
    </source>
</evidence>
<feature type="region of interest" description="Alpha C-terminal domain (alpha-CTD)" evidence="11">
    <location>
        <begin position="258"/>
        <end position="322"/>
    </location>
</feature>
<dbReference type="SMART" id="SM00662">
    <property type="entry name" value="RPOLD"/>
    <property type="match status" value="1"/>
</dbReference>
<dbReference type="GO" id="GO:0003677">
    <property type="term" value="F:DNA binding"/>
    <property type="evidence" value="ECO:0007669"/>
    <property type="project" value="UniProtKB-UniRule"/>
</dbReference>
<dbReference type="GO" id="GO:0005737">
    <property type="term" value="C:cytoplasm"/>
    <property type="evidence" value="ECO:0007669"/>
    <property type="project" value="UniProtKB-ARBA"/>
</dbReference>
<dbReference type="InterPro" id="IPR011262">
    <property type="entry name" value="DNA-dir_RNA_pol_insert"/>
</dbReference>
<dbReference type="Pfam" id="PF03118">
    <property type="entry name" value="RNA_pol_A_CTD"/>
    <property type="match status" value="1"/>
</dbReference>
<dbReference type="Gene3D" id="3.30.1360.10">
    <property type="entry name" value="RNA polymerase, RBP11-like subunit"/>
    <property type="match status" value="1"/>
</dbReference>
<evidence type="ECO:0000256" key="8">
    <source>
        <dbReference type="ARBA" id="ARBA00032524"/>
    </source>
</evidence>
<dbReference type="InterPro" id="IPR011260">
    <property type="entry name" value="RNAP_asu_C"/>
</dbReference>
<keyword evidence="6 11" id="KW-0548">Nucleotidyltransferase</keyword>
<dbReference type="HAMAP" id="MF_00059">
    <property type="entry name" value="RNApol_bact_RpoA"/>
    <property type="match status" value="1"/>
</dbReference>
<dbReference type="GO" id="GO:0000428">
    <property type="term" value="C:DNA-directed RNA polymerase complex"/>
    <property type="evidence" value="ECO:0007669"/>
    <property type="project" value="UniProtKB-KW"/>
</dbReference>
<dbReference type="GO" id="GO:0003899">
    <property type="term" value="F:DNA-directed RNA polymerase activity"/>
    <property type="evidence" value="ECO:0007669"/>
    <property type="project" value="UniProtKB-UniRule"/>
</dbReference>
<gene>
    <name evidence="11" type="primary">rpoA</name>
    <name evidence="13" type="ORF">COS49_00650</name>
</gene>
<evidence type="ECO:0000256" key="7">
    <source>
        <dbReference type="ARBA" id="ARBA00023163"/>
    </source>
</evidence>
<comment type="caution">
    <text evidence="13">The sequence shown here is derived from an EMBL/GenBank/DDBJ whole genome shotgun (WGS) entry which is preliminary data.</text>
</comment>
<dbReference type="FunFam" id="2.170.120.12:FF:000001">
    <property type="entry name" value="DNA-directed RNA polymerase subunit alpha"/>
    <property type="match status" value="1"/>
</dbReference>
<reference evidence="14" key="1">
    <citation type="submission" date="2017-09" db="EMBL/GenBank/DDBJ databases">
        <title>Depth-based differentiation of microbial function through sediment-hosted aquifers and enrichment of novel symbionts in the deep terrestrial subsurface.</title>
        <authorList>
            <person name="Probst A.J."/>
            <person name="Ladd B."/>
            <person name="Jarett J.K."/>
            <person name="Geller-Mcgrath D.E."/>
            <person name="Sieber C.M.K."/>
            <person name="Emerson J.B."/>
            <person name="Anantharaman K."/>
            <person name="Thomas B.C."/>
            <person name="Malmstrom R."/>
            <person name="Stieglmeier M."/>
            <person name="Klingl A."/>
            <person name="Woyke T."/>
            <person name="Ryan C.M."/>
            <person name="Banfield J.F."/>
        </authorList>
    </citation>
    <scope>NUCLEOTIDE SEQUENCE [LARGE SCALE GENOMIC DNA]</scope>
</reference>
<dbReference type="SUPFAM" id="SSF55257">
    <property type="entry name" value="RBP11-like subunits of RNA polymerase"/>
    <property type="match status" value="1"/>
</dbReference>
<sequence length="322" mass="35737">MITLPHKPKIIEKKNNLAVIEIEACYPGYGTTLGNVLRRVLLSSLPGAAITGVKIKGVQHEFSAIPYIVEDVVQIILNLKQVRFKLYTDQPVRVSLKAKGEREVTAADIKTTSQLEIANPKMHLATLSDKRANLEMELEIEPGLGYSATESRKKGKLEIGRIALDAIFSPVRKVNYSIEHTRVGERTDYDRLRVTVETDGTVSPEDAFQKAAQILVDHFKVLAFLGEKIGKKVEKAKVKIDKKKTKKTSPQDKKNKEIARMKINDLKISAQAINLLEEGGVKTVGGLIKKKEADLKKIEGLGQKRIVEIKRALGKLGSTLRS</sequence>
<comment type="similarity">
    <text evidence="1 11">Belongs to the RNA polymerase alpha chain family.</text>
</comment>
<dbReference type="InterPro" id="IPR036643">
    <property type="entry name" value="RNApol_insert_sf"/>
</dbReference>
<comment type="catalytic activity">
    <reaction evidence="10 11">
        <text>RNA(n) + a ribonucleoside 5'-triphosphate = RNA(n+1) + diphosphate</text>
        <dbReference type="Rhea" id="RHEA:21248"/>
        <dbReference type="Rhea" id="RHEA-COMP:14527"/>
        <dbReference type="Rhea" id="RHEA-COMP:17342"/>
        <dbReference type="ChEBI" id="CHEBI:33019"/>
        <dbReference type="ChEBI" id="CHEBI:61557"/>
        <dbReference type="ChEBI" id="CHEBI:140395"/>
        <dbReference type="EC" id="2.7.7.6"/>
    </reaction>
</comment>
<dbReference type="GO" id="GO:0006351">
    <property type="term" value="P:DNA-templated transcription"/>
    <property type="evidence" value="ECO:0007669"/>
    <property type="project" value="UniProtKB-UniRule"/>
</dbReference>
<evidence type="ECO:0000313" key="14">
    <source>
        <dbReference type="Proteomes" id="UP000229894"/>
    </source>
</evidence>
<organism evidence="13 14">
    <name type="scientific">Candidatus Portnoybacteria bacterium CG03_land_8_20_14_0_80_41_10</name>
    <dbReference type="NCBI Taxonomy" id="1974808"/>
    <lineage>
        <taxon>Bacteria</taxon>
        <taxon>Candidatus Portnoyibacteriota</taxon>
    </lineage>
</organism>
<name>A0A2M7BV56_9BACT</name>
<evidence type="ECO:0000313" key="13">
    <source>
        <dbReference type="EMBL" id="PIV10415.1"/>
    </source>
</evidence>
<evidence type="ECO:0000256" key="2">
    <source>
        <dbReference type="ARBA" id="ARBA00012418"/>
    </source>
</evidence>
<evidence type="ECO:0000256" key="3">
    <source>
        <dbReference type="ARBA" id="ARBA00015972"/>
    </source>
</evidence>
<dbReference type="InterPro" id="IPR011263">
    <property type="entry name" value="DNA-dir_RNA_pol_RpoA/D/Rpb3"/>
</dbReference>
<accession>A0A2M7BV56</accession>
<dbReference type="Proteomes" id="UP000229894">
    <property type="component" value="Unassembled WGS sequence"/>
</dbReference>
<dbReference type="EC" id="2.7.7.6" evidence="2 11"/>
<dbReference type="Gene3D" id="2.170.120.12">
    <property type="entry name" value="DNA-directed RNA polymerase, insert domain"/>
    <property type="match status" value="1"/>
</dbReference>